<evidence type="ECO:0000256" key="2">
    <source>
        <dbReference type="ARBA" id="ARBA00013194"/>
    </source>
</evidence>
<dbReference type="GO" id="GO:0005737">
    <property type="term" value="C:cytoplasm"/>
    <property type="evidence" value="ECO:0007669"/>
    <property type="project" value="TreeGrafter"/>
</dbReference>
<dbReference type="OrthoDB" id="1902587at2759"/>
<comment type="caution">
    <text evidence="7">The sequence shown here is derived from an EMBL/GenBank/DDBJ whole genome shotgun (WGS) entry which is preliminary data.</text>
</comment>
<dbReference type="Pfam" id="PF00254">
    <property type="entry name" value="FKBP_C"/>
    <property type="match status" value="1"/>
</dbReference>
<protein>
    <recommendedName>
        <fullName evidence="2 5">peptidylprolyl isomerase</fullName>
        <ecNumber evidence="2 5">5.2.1.8</ecNumber>
    </recommendedName>
</protein>
<dbReference type="InterPro" id="IPR050689">
    <property type="entry name" value="FKBP-type_PPIase"/>
</dbReference>
<evidence type="ECO:0000313" key="8">
    <source>
        <dbReference type="Proteomes" id="UP000232323"/>
    </source>
</evidence>
<keyword evidence="8" id="KW-1185">Reference proteome</keyword>
<evidence type="ECO:0000313" key="7">
    <source>
        <dbReference type="EMBL" id="GAX80123.1"/>
    </source>
</evidence>
<name>A0A250XAH7_9CHLO</name>
<evidence type="ECO:0000256" key="4">
    <source>
        <dbReference type="ARBA" id="ARBA00023235"/>
    </source>
</evidence>
<dbReference type="PANTHER" id="PTHR10516:SF443">
    <property type="entry name" value="FK506-BINDING PROTEIN 59-RELATED"/>
    <property type="match status" value="1"/>
</dbReference>
<dbReference type="InterPro" id="IPR046357">
    <property type="entry name" value="PPIase_dom_sf"/>
</dbReference>
<organism evidence="7 8">
    <name type="scientific">Chlamydomonas eustigma</name>
    <dbReference type="NCBI Taxonomy" id="1157962"/>
    <lineage>
        <taxon>Eukaryota</taxon>
        <taxon>Viridiplantae</taxon>
        <taxon>Chlorophyta</taxon>
        <taxon>core chlorophytes</taxon>
        <taxon>Chlorophyceae</taxon>
        <taxon>CS clade</taxon>
        <taxon>Chlamydomonadales</taxon>
        <taxon>Chlamydomonadaceae</taxon>
        <taxon>Chlamydomonas</taxon>
    </lineage>
</organism>
<reference evidence="7 8" key="1">
    <citation type="submission" date="2017-08" db="EMBL/GenBank/DDBJ databases">
        <title>Acidophilic green algal genome provides insights into adaptation to an acidic environment.</title>
        <authorList>
            <person name="Hirooka S."/>
            <person name="Hirose Y."/>
            <person name="Kanesaki Y."/>
            <person name="Higuchi S."/>
            <person name="Fujiwara T."/>
            <person name="Onuma R."/>
            <person name="Era A."/>
            <person name="Ohbayashi R."/>
            <person name="Uzuka A."/>
            <person name="Nozaki H."/>
            <person name="Yoshikawa H."/>
            <person name="Miyagishima S.Y."/>
        </authorList>
    </citation>
    <scope>NUCLEOTIDE SEQUENCE [LARGE SCALE GENOMIC DNA]</scope>
    <source>
        <strain evidence="7 8">NIES-2499</strain>
    </source>
</reference>
<dbReference type="Proteomes" id="UP000232323">
    <property type="component" value="Unassembled WGS sequence"/>
</dbReference>
<feature type="domain" description="PPIase FKBP-type" evidence="6">
    <location>
        <begin position="21"/>
        <end position="125"/>
    </location>
</feature>
<dbReference type="STRING" id="1157962.A0A250XAH7"/>
<dbReference type="GO" id="GO:0003755">
    <property type="term" value="F:peptidyl-prolyl cis-trans isomerase activity"/>
    <property type="evidence" value="ECO:0007669"/>
    <property type="project" value="UniProtKB-KW"/>
</dbReference>
<accession>A0A250XAH7</accession>
<gene>
    <name evidence="7" type="ORF">CEUSTIGMA_g7561.t1</name>
</gene>
<dbReference type="SUPFAM" id="SSF54534">
    <property type="entry name" value="FKBP-like"/>
    <property type="match status" value="1"/>
</dbReference>
<dbReference type="Gene3D" id="3.10.50.40">
    <property type="match status" value="1"/>
</dbReference>
<keyword evidence="4 5" id="KW-0413">Isomerase</keyword>
<dbReference type="AlphaFoldDB" id="A0A250XAH7"/>
<keyword evidence="3 5" id="KW-0697">Rotamase</keyword>
<dbReference type="InterPro" id="IPR001179">
    <property type="entry name" value="PPIase_FKBP_dom"/>
</dbReference>
<sequence length="125" mass="13282">MMATYTKTVLKAGNGPTPRKNQRVTVAADLYLADANGGKGTGIWSTHKPSGFLFAAKNGPEPFEYEAGVGGVVRGWEDGVASMQLGEAAVLNLPWQHAYGASGHPGFKIPPKADLVFEIEVLNIR</sequence>
<evidence type="ECO:0000256" key="3">
    <source>
        <dbReference type="ARBA" id="ARBA00023110"/>
    </source>
</evidence>
<dbReference type="PROSITE" id="PS50059">
    <property type="entry name" value="FKBP_PPIASE"/>
    <property type="match status" value="1"/>
</dbReference>
<evidence type="ECO:0000259" key="6">
    <source>
        <dbReference type="PROSITE" id="PS50059"/>
    </source>
</evidence>
<evidence type="ECO:0000256" key="5">
    <source>
        <dbReference type="PROSITE-ProRule" id="PRU00277"/>
    </source>
</evidence>
<dbReference type="EC" id="5.2.1.8" evidence="2 5"/>
<dbReference type="PANTHER" id="PTHR10516">
    <property type="entry name" value="PEPTIDYL-PROLYL CIS-TRANS ISOMERASE"/>
    <property type="match status" value="1"/>
</dbReference>
<proteinExistence type="predicted"/>
<dbReference type="EMBL" id="BEGY01000049">
    <property type="protein sequence ID" value="GAX80123.1"/>
    <property type="molecule type" value="Genomic_DNA"/>
</dbReference>
<comment type="catalytic activity">
    <reaction evidence="1 5">
        <text>[protein]-peptidylproline (omega=180) = [protein]-peptidylproline (omega=0)</text>
        <dbReference type="Rhea" id="RHEA:16237"/>
        <dbReference type="Rhea" id="RHEA-COMP:10747"/>
        <dbReference type="Rhea" id="RHEA-COMP:10748"/>
        <dbReference type="ChEBI" id="CHEBI:83833"/>
        <dbReference type="ChEBI" id="CHEBI:83834"/>
        <dbReference type="EC" id="5.2.1.8"/>
    </reaction>
</comment>
<evidence type="ECO:0000256" key="1">
    <source>
        <dbReference type="ARBA" id="ARBA00000971"/>
    </source>
</evidence>